<keyword evidence="3 5" id="KW-1133">Transmembrane helix</keyword>
<dbReference type="InterPro" id="IPR011701">
    <property type="entry name" value="MFS"/>
</dbReference>
<keyword evidence="2 5" id="KW-0812">Transmembrane</keyword>
<feature type="transmembrane region" description="Helical" evidence="5">
    <location>
        <begin position="26"/>
        <end position="51"/>
    </location>
</feature>
<evidence type="ECO:0000256" key="1">
    <source>
        <dbReference type="ARBA" id="ARBA00004141"/>
    </source>
</evidence>
<keyword evidence="4 5" id="KW-0472">Membrane</keyword>
<protein>
    <submittedName>
        <fullName evidence="7">MFS transporter</fullName>
    </submittedName>
</protein>
<feature type="transmembrane region" description="Helical" evidence="5">
    <location>
        <begin position="87"/>
        <end position="110"/>
    </location>
</feature>
<gene>
    <name evidence="7" type="ORF">H7965_15515</name>
</gene>
<dbReference type="InterPro" id="IPR020846">
    <property type="entry name" value="MFS_dom"/>
</dbReference>
<proteinExistence type="predicted"/>
<dbReference type="Gene3D" id="1.20.1720.10">
    <property type="entry name" value="Multidrug resistance protein D"/>
    <property type="match status" value="1"/>
</dbReference>
<feature type="transmembrane region" description="Helical" evidence="5">
    <location>
        <begin position="470"/>
        <end position="490"/>
    </location>
</feature>
<sequence length="498" mass="50752">MTRVSAVQTMTPAELRTAFFRSFPGVAPAIILAAIDQTIVATALPAIAGGLGVVESLSWVVVAYLISATVAAPVFGRLGDVFGRRRLLLVALGVSAAGAALSAAAPSFGVLLGGRLLQGFGGGGLATMAMALIGEAVPPRERGRFQAYIVASFTTASCLGPIAGGWLTEHFGWRAVFWALLPWMALAVPLALRIPRRPTEGGAGFRFDWLGVLLFAGFVAPALLAFGQIQRLSLAALPLALGLAATSAVALWLLLRWEARAPEPLLPLPLLAEPTVLRSNLLTACAHGALIALLTFLPIYLQSVRGLAPADAGVLMLPLSLGGAIGGLSAGWLMTRTGISMPFACGGLGMAASALLAVALLAPELSDSVLALLLGVAAVGMGCSYPVVQITVQVAGGHGRLGAAAASVQFFRTLGAALATAMLGALLFGTLAAGDAGLGALFTRLVREGPALLPGLEPGMRAALRDGLGWAFQAAFLGAAILAATGSWLATRVPLQRL</sequence>
<name>A0A9X0QZG5_9PROT</name>
<feature type="domain" description="Major facilitator superfamily (MFS) profile" evidence="6">
    <location>
        <begin position="22"/>
        <end position="498"/>
    </location>
</feature>
<organism evidence="7 8">
    <name type="scientific">Siccirubricoccus deserti</name>
    <dbReference type="NCBI Taxonomy" id="2013562"/>
    <lineage>
        <taxon>Bacteria</taxon>
        <taxon>Pseudomonadati</taxon>
        <taxon>Pseudomonadota</taxon>
        <taxon>Alphaproteobacteria</taxon>
        <taxon>Acetobacterales</taxon>
        <taxon>Roseomonadaceae</taxon>
        <taxon>Siccirubricoccus</taxon>
    </lineage>
</organism>
<dbReference type="SUPFAM" id="SSF103473">
    <property type="entry name" value="MFS general substrate transporter"/>
    <property type="match status" value="1"/>
</dbReference>
<dbReference type="PROSITE" id="PS00217">
    <property type="entry name" value="SUGAR_TRANSPORT_2"/>
    <property type="match status" value="1"/>
</dbReference>
<feature type="transmembrane region" description="Helical" evidence="5">
    <location>
        <begin position="313"/>
        <end position="334"/>
    </location>
</feature>
<feature type="transmembrane region" description="Helical" evidence="5">
    <location>
        <begin position="409"/>
        <end position="433"/>
    </location>
</feature>
<dbReference type="PANTHER" id="PTHR23501:SF197">
    <property type="entry name" value="COMD"/>
    <property type="match status" value="1"/>
</dbReference>
<dbReference type="InterPro" id="IPR036259">
    <property type="entry name" value="MFS_trans_sf"/>
</dbReference>
<reference evidence="7" key="1">
    <citation type="submission" date="2020-08" db="EMBL/GenBank/DDBJ databases">
        <authorList>
            <person name="Hu Y."/>
            <person name="Nguyen S.V."/>
            <person name="Li F."/>
            <person name="Fanning S."/>
        </authorList>
    </citation>
    <scope>NUCLEOTIDE SEQUENCE</scope>
    <source>
        <strain evidence="7">SYSU D8009</strain>
    </source>
</reference>
<dbReference type="GO" id="GO:0005886">
    <property type="term" value="C:plasma membrane"/>
    <property type="evidence" value="ECO:0007669"/>
    <property type="project" value="TreeGrafter"/>
</dbReference>
<evidence type="ECO:0000256" key="5">
    <source>
        <dbReference type="SAM" id="Phobius"/>
    </source>
</evidence>
<dbReference type="PANTHER" id="PTHR23501">
    <property type="entry name" value="MAJOR FACILITATOR SUPERFAMILY"/>
    <property type="match status" value="1"/>
</dbReference>
<accession>A0A9X0QZG5</accession>
<feature type="transmembrane region" description="Helical" evidence="5">
    <location>
        <begin position="341"/>
        <end position="362"/>
    </location>
</feature>
<keyword evidence="8" id="KW-1185">Reference proteome</keyword>
<dbReference type="InterPro" id="IPR005829">
    <property type="entry name" value="Sugar_transporter_CS"/>
</dbReference>
<dbReference type="PROSITE" id="PS50850">
    <property type="entry name" value="MFS"/>
    <property type="match status" value="1"/>
</dbReference>
<comment type="caution">
    <text evidence="7">The sequence shown here is derived from an EMBL/GenBank/DDBJ whole genome shotgun (WGS) entry which is preliminary data.</text>
</comment>
<dbReference type="EMBL" id="JACOMF010000018">
    <property type="protein sequence ID" value="MBC4016730.1"/>
    <property type="molecule type" value="Genomic_DNA"/>
</dbReference>
<feature type="transmembrane region" description="Helical" evidence="5">
    <location>
        <begin position="368"/>
        <end position="388"/>
    </location>
</feature>
<feature type="transmembrane region" description="Helical" evidence="5">
    <location>
        <begin position="57"/>
        <end position="75"/>
    </location>
</feature>
<evidence type="ECO:0000256" key="4">
    <source>
        <dbReference type="ARBA" id="ARBA00023136"/>
    </source>
</evidence>
<evidence type="ECO:0000256" key="2">
    <source>
        <dbReference type="ARBA" id="ARBA00022692"/>
    </source>
</evidence>
<dbReference type="Proteomes" id="UP000600101">
    <property type="component" value="Unassembled WGS sequence"/>
</dbReference>
<feature type="transmembrane region" description="Helical" evidence="5">
    <location>
        <begin position="207"/>
        <end position="229"/>
    </location>
</feature>
<evidence type="ECO:0000313" key="8">
    <source>
        <dbReference type="Proteomes" id="UP000600101"/>
    </source>
</evidence>
<dbReference type="AlphaFoldDB" id="A0A9X0QZG5"/>
<comment type="subcellular location">
    <subcellularLocation>
        <location evidence="1">Membrane</location>
        <topology evidence="1">Multi-pass membrane protein</topology>
    </subcellularLocation>
</comment>
<dbReference type="GO" id="GO:0022857">
    <property type="term" value="F:transmembrane transporter activity"/>
    <property type="evidence" value="ECO:0007669"/>
    <property type="project" value="InterPro"/>
</dbReference>
<feature type="transmembrane region" description="Helical" evidence="5">
    <location>
        <begin position="116"/>
        <end position="133"/>
    </location>
</feature>
<feature type="transmembrane region" description="Helical" evidence="5">
    <location>
        <begin position="235"/>
        <end position="255"/>
    </location>
</feature>
<evidence type="ECO:0000313" key="7">
    <source>
        <dbReference type="EMBL" id="MBC4016730.1"/>
    </source>
</evidence>
<dbReference type="Pfam" id="PF07690">
    <property type="entry name" value="MFS_1"/>
    <property type="match status" value="1"/>
</dbReference>
<dbReference type="Gene3D" id="1.20.1250.20">
    <property type="entry name" value="MFS general substrate transporter like domains"/>
    <property type="match status" value="1"/>
</dbReference>
<evidence type="ECO:0000259" key="6">
    <source>
        <dbReference type="PROSITE" id="PS50850"/>
    </source>
</evidence>
<feature type="transmembrane region" description="Helical" evidence="5">
    <location>
        <begin position="175"/>
        <end position="195"/>
    </location>
</feature>
<feature type="transmembrane region" description="Helical" evidence="5">
    <location>
        <begin position="276"/>
        <end position="301"/>
    </location>
</feature>
<feature type="transmembrane region" description="Helical" evidence="5">
    <location>
        <begin position="145"/>
        <end position="163"/>
    </location>
</feature>
<dbReference type="RefSeq" id="WP_186771498.1">
    <property type="nucleotide sequence ID" value="NZ_JACOMF010000018.1"/>
</dbReference>
<evidence type="ECO:0000256" key="3">
    <source>
        <dbReference type="ARBA" id="ARBA00022989"/>
    </source>
</evidence>